<gene>
    <name evidence="2" type="ORF">AJO04nite_23410</name>
</gene>
<organism evidence="2 3">
    <name type="scientific">Acinetobacter johnsonii</name>
    <dbReference type="NCBI Taxonomy" id="40214"/>
    <lineage>
        <taxon>Bacteria</taxon>
        <taxon>Pseudomonadati</taxon>
        <taxon>Pseudomonadota</taxon>
        <taxon>Gammaproteobacteria</taxon>
        <taxon>Moraxellales</taxon>
        <taxon>Moraxellaceae</taxon>
        <taxon>Acinetobacter</taxon>
    </lineage>
</organism>
<accession>A0AAV3WFK6</accession>
<dbReference type="AlphaFoldDB" id="A0AAV3WFK6"/>
<dbReference type="Proteomes" id="UP000321274">
    <property type="component" value="Unassembled WGS sequence"/>
</dbReference>
<sequence>MDRQLYKRYFKQTDNVTFPCPSCTNLSLKLNKDKFFAEDTASSKKMKADDDYWEPEWLTSVFTTVLICNNSDCAESVICSGIGSVDWEPEPNEHGEMEQQYYSYYLPKIFIPTIHFFNIPEKCPDNVKSLLIEAFSLTLQSPGSAANKVRAAIENLLTEYGVPRYSRKNGKNNRLTLDSRIAKAKDKNVVLGELENILYAIKWLGNAGSHANSEILQDDVFDAYELMSHLLSELYHSKADINKLAKAIRKKKGPIKK</sequence>
<evidence type="ECO:0000313" key="3">
    <source>
        <dbReference type="Proteomes" id="UP000321274"/>
    </source>
</evidence>
<dbReference type="Pfam" id="PF13643">
    <property type="entry name" value="DUF4145"/>
    <property type="match status" value="1"/>
</dbReference>
<proteinExistence type="predicted"/>
<dbReference type="InterPro" id="IPR025285">
    <property type="entry name" value="DUF4145"/>
</dbReference>
<feature type="domain" description="DUF4145" evidence="1">
    <location>
        <begin position="133"/>
        <end position="227"/>
    </location>
</feature>
<dbReference type="EMBL" id="BJUJ01000076">
    <property type="protein sequence ID" value="GEK45083.1"/>
    <property type="molecule type" value="Genomic_DNA"/>
</dbReference>
<dbReference type="RefSeq" id="WP_062034784.1">
    <property type="nucleotide sequence ID" value="NZ_BJUJ01000076.1"/>
</dbReference>
<name>A0AAV3WFK6_ACIJO</name>
<evidence type="ECO:0000313" key="2">
    <source>
        <dbReference type="EMBL" id="GEK45083.1"/>
    </source>
</evidence>
<evidence type="ECO:0000259" key="1">
    <source>
        <dbReference type="Pfam" id="PF13643"/>
    </source>
</evidence>
<comment type="caution">
    <text evidence="2">The sequence shown here is derived from an EMBL/GenBank/DDBJ whole genome shotgun (WGS) entry which is preliminary data.</text>
</comment>
<protein>
    <recommendedName>
        <fullName evidence="1">DUF4145 domain-containing protein</fullName>
    </recommendedName>
</protein>
<reference evidence="2 3" key="1">
    <citation type="submission" date="2019-07" db="EMBL/GenBank/DDBJ databases">
        <title>Whole genome shotgun sequence of Acinetobacter johnsonii NBRC 102197.</title>
        <authorList>
            <person name="Hosoyama A."/>
            <person name="Uohara A."/>
            <person name="Ohji S."/>
            <person name="Ichikawa N."/>
        </authorList>
    </citation>
    <scope>NUCLEOTIDE SEQUENCE [LARGE SCALE GENOMIC DNA]</scope>
    <source>
        <strain evidence="2 3">NBRC 102197</strain>
    </source>
</reference>